<dbReference type="GO" id="GO:0008168">
    <property type="term" value="F:methyltransferase activity"/>
    <property type="evidence" value="ECO:0007669"/>
    <property type="project" value="UniProtKB-KW"/>
</dbReference>
<dbReference type="PANTHER" id="PTHR43861:SF3">
    <property type="entry name" value="PUTATIVE (AFU_ORTHOLOGUE AFUA_2G14390)-RELATED"/>
    <property type="match status" value="1"/>
</dbReference>
<dbReference type="AlphaFoldDB" id="A0A2N8ZKX9"/>
<evidence type="ECO:0000313" key="3">
    <source>
        <dbReference type="Proteomes" id="UP000235828"/>
    </source>
</evidence>
<dbReference type="CDD" id="cd02440">
    <property type="entry name" value="AdoMet_MTases"/>
    <property type="match status" value="1"/>
</dbReference>
<dbReference type="SUPFAM" id="SSF53335">
    <property type="entry name" value="S-adenosyl-L-methionine-dependent methyltransferases"/>
    <property type="match status" value="1"/>
</dbReference>
<reference evidence="2 3" key="1">
    <citation type="submission" date="2017-10" db="EMBL/GenBank/DDBJ databases">
        <authorList>
            <person name="Banno H."/>
            <person name="Chua N.-H."/>
        </authorList>
    </citation>
    <scope>NUCLEOTIDE SEQUENCE [LARGE SCALE GENOMIC DNA]</scope>
    <source>
        <strain evidence="2">Vibrio tapetis CECT4600</strain>
    </source>
</reference>
<name>A0A2N8ZKX9_9VIBR</name>
<keyword evidence="2" id="KW-0489">Methyltransferase</keyword>
<proteinExistence type="predicted"/>
<keyword evidence="3" id="KW-1185">Reference proteome</keyword>
<dbReference type="GO" id="GO:0032259">
    <property type="term" value="P:methylation"/>
    <property type="evidence" value="ECO:0007669"/>
    <property type="project" value="UniProtKB-KW"/>
</dbReference>
<gene>
    <name evidence="2" type="ORF">VTAP4600_B0957</name>
</gene>
<dbReference type="InterPro" id="IPR029063">
    <property type="entry name" value="SAM-dependent_MTases_sf"/>
</dbReference>
<organism evidence="2 3">
    <name type="scientific">Vibrio tapetis subsp. tapetis</name>
    <dbReference type="NCBI Taxonomy" id="1671868"/>
    <lineage>
        <taxon>Bacteria</taxon>
        <taxon>Pseudomonadati</taxon>
        <taxon>Pseudomonadota</taxon>
        <taxon>Gammaproteobacteria</taxon>
        <taxon>Vibrionales</taxon>
        <taxon>Vibrionaceae</taxon>
        <taxon>Vibrio</taxon>
    </lineage>
</organism>
<dbReference type="KEGG" id="vta:B0957"/>
<sequence length="198" mass="21697">MYWETVMSNEWGDYAETWEQNPATAVFAERAFNELNKLVSLKGLKVLDFGCGTGLLAQQLSPIVKEIVALDTSEQMIEQLDAKELPNVEPVVDSLSRGLVAYHPAFRSQFDLIVASSVCGFVDNFDEIAKVANSLLNEGGLFVHWDWLAENDKAGGLTVKRAKKALDGALFSAVDVNTPFSVEMEHGAQTVLMGVAQK</sequence>
<evidence type="ECO:0000313" key="2">
    <source>
        <dbReference type="EMBL" id="SON52568.1"/>
    </source>
</evidence>
<dbReference type="PANTHER" id="PTHR43861">
    <property type="entry name" value="TRANS-ACONITATE 2-METHYLTRANSFERASE-RELATED"/>
    <property type="match status" value="1"/>
</dbReference>
<dbReference type="Proteomes" id="UP000235828">
    <property type="component" value="Chromosome B"/>
</dbReference>
<dbReference type="Gene3D" id="3.40.50.150">
    <property type="entry name" value="Vaccinia Virus protein VP39"/>
    <property type="match status" value="1"/>
</dbReference>
<evidence type="ECO:0000256" key="1">
    <source>
        <dbReference type="ARBA" id="ARBA00022679"/>
    </source>
</evidence>
<protein>
    <submittedName>
        <fullName evidence="2">Putative SAM-dependent methyltransferase</fullName>
    </submittedName>
</protein>
<dbReference type="Pfam" id="PF13489">
    <property type="entry name" value="Methyltransf_23"/>
    <property type="match status" value="1"/>
</dbReference>
<accession>A0A2N8ZKX9</accession>
<dbReference type="EMBL" id="LT960612">
    <property type="protein sequence ID" value="SON52568.1"/>
    <property type="molecule type" value="Genomic_DNA"/>
</dbReference>
<keyword evidence="1 2" id="KW-0808">Transferase</keyword>